<dbReference type="InterPro" id="IPR024046">
    <property type="entry name" value="Flagellar_assmbl_FliW_dom_sf"/>
</dbReference>
<keyword evidence="5" id="KW-0969">Cilium</keyword>
<organism evidence="5 6">
    <name type="scientific">Ureibacillus aquaedulcis</name>
    <dbReference type="NCBI Taxonomy" id="3058421"/>
    <lineage>
        <taxon>Bacteria</taxon>
        <taxon>Bacillati</taxon>
        <taxon>Bacillota</taxon>
        <taxon>Bacilli</taxon>
        <taxon>Bacillales</taxon>
        <taxon>Caryophanaceae</taxon>
        <taxon>Ureibacillus</taxon>
    </lineage>
</organism>
<evidence type="ECO:0000256" key="2">
    <source>
        <dbReference type="ARBA" id="ARBA00022795"/>
    </source>
</evidence>
<dbReference type="RefSeq" id="WP_301136303.1">
    <property type="nucleotide sequence ID" value="NZ_JAUHTQ010000001.1"/>
</dbReference>
<dbReference type="SUPFAM" id="SSF141457">
    <property type="entry name" value="BH3618-like"/>
    <property type="match status" value="1"/>
</dbReference>
<gene>
    <name evidence="4 5" type="primary">fliW</name>
    <name evidence="5" type="ORF">QYB95_01480</name>
</gene>
<comment type="similarity">
    <text evidence="4">Belongs to the FliW family.</text>
</comment>
<keyword evidence="5" id="KW-0966">Cell projection</keyword>
<dbReference type="InterPro" id="IPR003775">
    <property type="entry name" value="Flagellar_assembly_factor_FliW"/>
</dbReference>
<dbReference type="Proteomes" id="UP001172743">
    <property type="component" value="Unassembled WGS sequence"/>
</dbReference>
<evidence type="ECO:0000313" key="6">
    <source>
        <dbReference type="Proteomes" id="UP001172743"/>
    </source>
</evidence>
<accession>A0ABT8GLA9</accession>
<keyword evidence="3 4" id="KW-0810">Translation regulation</keyword>
<comment type="subcellular location">
    <subcellularLocation>
        <location evidence="4">Cytoplasm</location>
    </subcellularLocation>
</comment>
<evidence type="ECO:0000256" key="1">
    <source>
        <dbReference type="ARBA" id="ARBA00022490"/>
    </source>
</evidence>
<dbReference type="PANTHER" id="PTHR39190">
    <property type="entry name" value="FLAGELLAR ASSEMBLY FACTOR FLIW"/>
    <property type="match status" value="1"/>
</dbReference>
<dbReference type="HAMAP" id="MF_01185">
    <property type="entry name" value="FliW"/>
    <property type="match status" value="1"/>
</dbReference>
<keyword evidence="1 4" id="KW-0963">Cytoplasm</keyword>
<keyword evidence="5" id="KW-0282">Flagellum</keyword>
<dbReference type="Gene3D" id="2.30.290.10">
    <property type="entry name" value="BH3618-like"/>
    <property type="match status" value="1"/>
</dbReference>
<dbReference type="PANTHER" id="PTHR39190:SF1">
    <property type="entry name" value="FLAGELLAR ASSEMBLY FACTOR FLIW"/>
    <property type="match status" value="1"/>
</dbReference>
<comment type="subunit">
    <text evidence="4">Interacts with translational regulator CsrA and flagellin(s).</text>
</comment>
<comment type="function">
    <text evidence="4">Acts as an anti-CsrA protein, binds CsrA and prevents it from repressing translation of its target genes, one of which is flagellin. Binds to flagellin and participates in the assembly of the flagellum.</text>
</comment>
<proteinExistence type="inferred from homology"/>
<dbReference type="NCBIfam" id="NF009793">
    <property type="entry name" value="PRK13285.1-1"/>
    <property type="match status" value="1"/>
</dbReference>
<dbReference type="EMBL" id="JAUHTQ010000001">
    <property type="protein sequence ID" value="MDN4492198.1"/>
    <property type="molecule type" value="Genomic_DNA"/>
</dbReference>
<protein>
    <recommendedName>
        <fullName evidence="4">Flagellar assembly factor FliW</fullName>
    </recommendedName>
</protein>
<evidence type="ECO:0000256" key="4">
    <source>
        <dbReference type="HAMAP-Rule" id="MF_01185"/>
    </source>
</evidence>
<sequence>MNIETKFLGEVEITQEEIITFEFGLPGFPELQKFVILSLDADLPLAVLQSTEEAQIGFVVAYPFIFKKDYVFDISDEDKEDLQIENEEDVLAYSIVTLKESFAESTLNLLAPILVNTNKKLGKQIVLQDNAAYPLRFPIGSLEGSAK</sequence>
<keyword evidence="4" id="KW-0143">Chaperone</keyword>
<evidence type="ECO:0000313" key="5">
    <source>
        <dbReference type="EMBL" id="MDN4492198.1"/>
    </source>
</evidence>
<keyword evidence="2 4" id="KW-1005">Bacterial flagellum biogenesis</keyword>
<keyword evidence="6" id="KW-1185">Reference proteome</keyword>
<name>A0ABT8GLA9_9BACL</name>
<dbReference type="Pfam" id="PF02623">
    <property type="entry name" value="FliW"/>
    <property type="match status" value="1"/>
</dbReference>
<evidence type="ECO:0000256" key="3">
    <source>
        <dbReference type="ARBA" id="ARBA00022845"/>
    </source>
</evidence>
<reference evidence="5" key="1">
    <citation type="submission" date="2023-07" db="EMBL/GenBank/DDBJ databases">
        <title>Ureibacillus sp. isolated from freshwater well.</title>
        <authorList>
            <person name="Kirdat K."/>
            <person name="Bhatt A."/>
            <person name="Teware R."/>
            <person name="Bhavsar Y."/>
            <person name="Yadav A."/>
        </authorList>
    </citation>
    <scope>NUCLEOTIDE SEQUENCE</scope>
    <source>
        <strain evidence="5">BA0131</strain>
    </source>
</reference>
<comment type="caution">
    <text evidence="5">The sequence shown here is derived from an EMBL/GenBank/DDBJ whole genome shotgun (WGS) entry which is preliminary data.</text>
</comment>